<protein>
    <recommendedName>
        <fullName evidence="3">DUF4288 domain-containing protein</fullName>
    </recommendedName>
</protein>
<dbReference type="AlphaFoldDB" id="A0ABD7MTX5"/>
<evidence type="ECO:0000313" key="2">
    <source>
        <dbReference type="Proteomes" id="UP000248741"/>
    </source>
</evidence>
<gene>
    <name evidence="1" type="ORF">NCTC7908_01506</name>
</gene>
<name>A0ABD7MTX5_CORUL</name>
<evidence type="ECO:0008006" key="3">
    <source>
        <dbReference type="Google" id="ProtNLM"/>
    </source>
</evidence>
<dbReference type="Pfam" id="PF14119">
    <property type="entry name" value="DUF4288"/>
    <property type="match status" value="1"/>
</dbReference>
<evidence type="ECO:0000313" key="1">
    <source>
        <dbReference type="EMBL" id="SQG51932.1"/>
    </source>
</evidence>
<reference evidence="1 2" key="1">
    <citation type="submission" date="2018-06" db="EMBL/GenBank/DDBJ databases">
        <authorList>
            <consortium name="Pathogen Informatics"/>
            <person name="Doyle S."/>
        </authorList>
    </citation>
    <scope>NUCLEOTIDE SEQUENCE [LARGE SCALE GENOMIC DNA]</scope>
    <source>
        <strain evidence="1 2">NCTC7908</strain>
    </source>
</reference>
<dbReference type="EMBL" id="LS483400">
    <property type="protein sequence ID" value="SQG51932.1"/>
    <property type="molecule type" value="Genomic_DNA"/>
</dbReference>
<accession>A0ABD7MTX5</accession>
<dbReference type="Proteomes" id="UP000248741">
    <property type="component" value="Chromosome 1"/>
</dbReference>
<sequence length="134" mass="15473">MSQGRDGDPCFRFRIYGNAMVMEPYVGIAIFELADNSENPRPSFFREDWYLVYADSDAEAYSRVETRAREQETPRESSENKAVILRHIVDVAPALYGKVDEDTDLYSRHFASLEDYKRCEMLLGEKDPLADDNC</sequence>
<proteinExistence type="predicted"/>
<dbReference type="InterPro" id="IPR025630">
    <property type="entry name" value="DUF4288"/>
</dbReference>
<organism evidence="1 2">
    <name type="scientific">Corynebacterium ulcerans</name>
    <dbReference type="NCBI Taxonomy" id="65058"/>
    <lineage>
        <taxon>Bacteria</taxon>
        <taxon>Bacillati</taxon>
        <taxon>Actinomycetota</taxon>
        <taxon>Actinomycetes</taxon>
        <taxon>Mycobacteriales</taxon>
        <taxon>Corynebacteriaceae</taxon>
        <taxon>Corynebacterium</taxon>
    </lineage>
</organism>